<accession>A0AAV6Y7Q6</accession>
<evidence type="ECO:0000256" key="5">
    <source>
        <dbReference type="ARBA" id="ARBA00022679"/>
    </source>
</evidence>
<name>A0AAV6Y7Q6_9LAMI</name>
<evidence type="ECO:0000256" key="1">
    <source>
        <dbReference type="ARBA" id="ARBA00000900"/>
    </source>
</evidence>
<dbReference type="EMBL" id="WHWC01000002">
    <property type="protein sequence ID" value="KAG8387345.1"/>
    <property type="molecule type" value="Genomic_DNA"/>
</dbReference>
<dbReference type="GO" id="GO:0008270">
    <property type="term" value="F:zinc ion binding"/>
    <property type="evidence" value="ECO:0007669"/>
    <property type="project" value="UniProtKB-KW"/>
</dbReference>
<feature type="coiled-coil region" evidence="15">
    <location>
        <begin position="46"/>
        <end position="80"/>
    </location>
</feature>
<dbReference type="PANTHER" id="PTHR23163:SF8">
    <property type="entry name" value="E3 UBIQUITIN-PROTEIN LIGASE BRE1-LIKE 2"/>
    <property type="match status" value="1"/>
</dbReference>
<dbReference type="CDD" id="cd16499">
    <property type="entry name" value="RING-HC_Bre1-like"/>
    <property type="match status" value="1"/>
</dbReference>
<comment type="pathway">
    <text evidence="3 14">Protein modification; protein ubiquitination.</text>
</comment>
<evidence type="ECO:0000259" key="17">
    <source>
        <dbReference type="PROSITE" id="PS50089"/>
    </source>
</evidence>
<sequence length="886" mass="101721">MEPEEEPEHKRRHLNNNNNSSMARHPSSPPPDDNKPVDAAVLQYQNQKLVQQLDTQKHELQDLDYKIKELKEKQASYDETLINVNQLWNQLIDDIILLGAQAGSGQSALQSLDRVESSRGSLPSCPPEDIFLCRLLETDAIQSTKHDGPIDYVKEALASRGSSTRELMRLLEDALDSQRTKFEDIAQILLGKPSAEDAITQLRKLDDLIREEASHLHEVVDVLHLKHKKYAHEIQSCIDNHSVDQLEIKRLAGDLEESMAELEESRRKLINLKMQKDGVSGMHVPIPVPVIVPSITNGTVSPEKPSDRSKRLRELKESIEEIKVLAEDRLSELQDAQEDNLILSKQLQDLQNELKEDKYVYASRPYSLVNDQLQHWNAEAERYKMLTDSLQAERHFIMRREKDLIGKTESTDAARNKIDISESKVEELQNQLQKCIVDKNEMEIKMEEAMQDSGRKDINEEFQVMASALSKEMRMMESQLKRWQTTADEALSLREKAQSLSSLLDVKTTELKNLADECARQMRQIKSLKDITEKMQKEKQELEIFLDMLGQQIYDTRELTEIKESEHRAHLQAETLRSALDEHSLELRVKAAYEAEAACQRRLSVAEAEIAELRAELDASDRDVLELKEAIKIKEGEADSYISEIETIGQAYEDMQTQNQHLLQQVTERDEYNIKLVSDSVKEKQSQSLLLSEKQGLTKQLQQLNGSLESLKSRIAQSEEQMKLHHREALSSIQEDRHMAMNLEAAKWELADAEKELKMLKSTVFSSEKEHEQIQRKVDDIQVELDNERSERKKLDEDLMELNKTVADLTAETGEAAILQLQEEIKDCKAILKCGVCFDRPKEVVIVKCFHLFCNQCIQRNLEIRHRKCPGCGTAFGQSDVRFVKI</sequence>
<dbReference type="AlphaFoldDB" id="A0AAV6Y7Q6"/>
<organism evidence="18 19">
    <name type="scientific">Buddleja alternifolia</name>
    <dbReference type="NCBI Taxonomy" id="168488"/>
    <lineage>
        <taxon>Eukaryota</taxon>
        <taxon>Viridiplantae</taxon>
        <taxon>Streptophyta</taxon>
        <taxon>Embryophyta</taxon>
        <taxon>Tracheophyta</taxon>
        <taxon>Spermatophyta</taxon>
        <taxon>Magnoliopsida</taxon>
        <taxon>eudicotyledons</taxon>
        <taxon>Gunneridae</taxon>
        <taxon>Pentapetalae</taxon>
        <taxon>asterids</taxon>
        <taxon>lamiids</taxon>
        <taxon>Lamiales</taxon>
        <taxon>Scrophulariaceae</taxon>
        <taxon>Buddlejeae</taxon>
        <taxon>Buddleja</taxon>
    </lineage>
</organism>
<comment type="similarity">
    <text evidence="4 14">Belongs to the BRE1 family.</text>
</comment>
<dbReference type="Gene3D" id="3.30.40.10">
    <property type="entry name" value="Zinc/RING finger domain, C3HC4 (zinc finger)"/>
    <property type="match status" value="1"/>
</dbReference>
<dbReference type="GO" id="GO:0006325">
    <property type="term" value="P:chromatin organization"/>
    <property type="evidence" value="ECO:0007669"/>
    <property type="project" value="UniProtKB-KW"/>
</dbReference>
<reference evidence="18" key="1">
    <citation type="submission" date="2019-10" db="EMBL/GenBank/DDBJ databases">
        <authorList>
            <person name="Zhang R."/>
            <person name="Pan Y."/>
            <person name="Wang J."/>
            <person name="Ma R."/>
            <person name="Yu S."/>
        </authorList>
    </citation>
    <scope>NUCLEOTIDE SEQUENCE</scope>
    <source>
        <strain evidence="18">LA-IB0</strain>
        <tissue evidence="18">Leaf</tissue>
    </source>
</reference>
<evidence type="ECO:0000256" key="13">
    <source>
        <dbReference type="PROSITE-ProRule" id="PRU00175"/>
    </source>
</evidence>
<feature type="coiled-coil region" evidence="15">
    <location>
        <begin position="511"/>
        <end position="548"/>
    </location>
</feature>
<evidence type="ECO:0000256" key="12">
    <source>
        <dbReference type="ARBA" id="ARBA00023242"/>
    </source>
</evidence>
<keyword evidence="19" id="KW-1185">Reference proteome</keyword>
<keyword evidence="12 14" id="KW-0539">Nucleus</keyword>
<dbReference type="InterPro" id="IPR013956">
    <property type="entry name" value="E3_ubiquit_lig_Bre1"/>
</dbReference>
<keyword evidence="10 14" id="KW-0156">Chromatin regulator</keyword>
<dbReference type="PANTHER" id="PTHR23163">
    <property type="entry name" value="RING FINGER PROTEIN-RELATED"/>
    <property type="match status" value="1"/>
</dbReference>
<evidence type="ECO:0000256" key="2">
    <source>
        <dbReference type="ARBA" id="ARBA00004123"/>
    </source>
</evidence>
<keyword evidence="9 14" id="KW-0862">Zinc</keyword>
<evidence type="ECO:0000256" key="15">
    <source>
        <dbReference type="SAM" id="Coils"/>
    </source>
</evidence>
<dbReference type="Pfam" id="PF13920">
    <property type="entry name" value="zf-C3HC4_3"/>
    <property type="match status" value="1"/>
</dbReference>
<feature type="domain" description="RING-type" evidence="17">
    <location>
        <begin position="834"/>
        <end position="872"/>
    </location>
</feature>
<evidence type="ECO:0000256" key="6">
    <source>
        <dbReference type="ARBA" id="ARBA00022723"/>
    </source>
</evidence>
<dbReference type="Proteomes" id="UP000826271">
    <property type="component" value="Unassembled WGS sequence"/>
</dbReference>
<dbReference type="InterPro" id="IPR001841">
    <property type="entry name" value="Znf_RING"/>
</dbReference>
<feature type="region of interest" description="Disordered" evidence="16">
    <location>
        <begin position="1"/>
        <end position="37"/>
    </location>
</feature>
<dbReference type="GO" id="GO:0005634">
    <property type="term" value="C:nucleus"/>
    <property type="evidence" value="ECO:0007669"/>
    <property type="project" value="UniProtKB-SubCell"/>
</dbReference>
<evidence type="ECO:0000313" key="19">
    <source>
        <dbReference type="Proteomes" id="UP000826271"/>
    </source>
</evidence>
<gene>
    <name evidence="18" type="ORF">BUALT_Bualt02G0011800</name>
</gene>
<dbReference type="SMART" id="SM00184">
    <property type="entry name" value="RING"/>
    <property type="match status" value="1"/>
</dbReference>
<evidence type="ECO:0000313" key="18">
    <source>
        <dbReference type="EMBL" id="KAG8387345.1"/>
    </source>
</evidence>
<evidence type="ECO:0000256" key="3">
    <source>
        <dbReference type="ARBA" id="ARBA00004906"/>
    </source>
</evidence>
<evidence type="ECO:0000256" key="8">
    <source>
        <dbReference type="ARBA" id="ARBA00022786"/>
    </source>
</evidence>
<comment type="subcellular location">
    <subcellularLocation>
        <location evidence="2 14">Nucleus</location>
    </subcellularLocation>
</comment>
<evidence type="ECO:0000256" key="14">
    <source>
        <dbReference type="RuleBase" id="RU365038"/>
    </source>
</evidence>
<dbReference type="SUPFAM" id="SSF57850">
    <property type="entry name" value="RING/U-box"/>
    <property type="match status" value="1"/>
</dbReference>
<dbReference type="PROSITE" id="PS00518">
    <property type="entry name" value="ZF_RING_1"/>
    <property type="match status" value="1"/>
</dbReference>
<evidence type="ECO:0000256" key="16">
    <source>
        <dbReference type="SAM" id="MobiDB-lite"/>
    </source>
</evidence>
<dbReference type="EC" id="2.3.2.27" evidence="14"/>
<keyword evidence="7 13" id="KW-0863">Zinc-finger</keyword>
<evidence type="ECO:0000256" key="4">
    <source>
        <dbReference type="ARBA" id="ARBA00005555"/>
    </source>
</evidence>
<keyword evidence="6 14" id="KW-0479">Metal-binding</keyword>
<protein>
    <recommendedName>
        <fullName evidence="14">E3 ubiquitin protein ligase</fullName>
        <ecNumber evidence="14">2.3.2.27</ecNumber>
    </recommendedName>
</protein>
<evidence type="ECO:0000256" key="11">
    <source>
        <dbReference type="ARBA" id="ARBA00023054"/>
    </source>
</evidence>
<evidence type="ECO:0000256" key="7">
    <source>
        <dbReference type="ARBA" id="ARBA00022771"/>
    </source>
</evidence>
<feature type="coiled-coil region" evidence="15">
    <location>
        <begin position="596"/>
        <end position="630"/>
    </location>
</feature>
<dbReference type="GO" id="GO:0033503">
    <property type="term" value="C:HULC complex"/>
    <property type="evidence" value="ECO:0007669"/>
    <property type="project" value="TreeGrafter"/>
</dbReference>
<keyword evidence="11 14" id="KW-0175">Coiled coil</keyword>
<dbReference type="GO" id="GO:0016567">
    <property type="term" value="P:protein ubiquitination"/>
    <property type="evidence" value="ECO:0007669"/>
    <property type="project" value="UniProtKB-UniRule"/>
</dbReference>
<dbReference type="InterPro" id="IPR017907">
    <property type="entry name" value="Znf_RING_CS"/>
</dbReference>
<feature type="coiled-coil region" evidence="15">
    <location>
        <begin position="248"/>
        <end position="275"/>
    </location>
</feature>
<dbReference type="GO" id="GO:0061630">
    <property type="term" value="F:ubiquitin protein ligase activity"/>
    <property type="evidence" value="ECO:0007669"/>
    <property type="project" value="UniProtKB-EC"/>
</dbReference>
<keyword evidence="8 14" id="KW-0833">Ubl conjugation pathway</keyword>
<evidence type="ECO:0000256" key="9">
    <source>
        <dbReference type="ARBA" id="ARBA00022833"/>
    </source>
</evidence>
<feature type="coiled-coil region" evidence="15">
    <location>
        <begin position="316"/>
        <end position="486"/>
    </location>
</feature>
<feature type="coiled-coil region" evidence="15">
    <location>
        <begin position="694"/>
        <end position="812"/>
    </location>
</feature>
<dbReference type="InterPro" id="IPR013083">
    <property type="entry name" value="Znf_RING/FYVE/PHD"/>
</dbReference>
<evidence type="ECO:0000256" key="10">
    <source>
        <dbReference type="ARBA" id="ARBA00022853"/>
    </source>
</evidence>
<proteinExistence type="inferred from homology"/>
<comment type="catalytic activity">
    <reaction evidence="1 14">
        <text>S-ubiquitinyl-[E2 ubiquitin-conjugating enzyme]-L-cysteine + [acceptor protein]-L-lysine = [E2 ubiquitin-conjugating enzyme]-L-cysteine + N(6)-ubiquitinyl-[acceptor protein]-L-lysine.</text>
        <dbReference type="EC" id="2.3.2.27"/>
    </reaction>
</comment>
<dbReference type="PROSITE" id="PS50089">
    <property type="entry name" value="ZF_RING_2"/>
    <property type="match status" value="1"/>
</dbReference>
<comment type="caution">
    <text evidence="18">The sequence shown here is derived from an EMBL/GenBank/DDBJ whole genome shotgun (WGS) entry which is preliminary data.</text>
</comment>
<keyword evidence="5 14" id="KW-0808">Transferase</keyword>